<feature type="compositionally biased region" description="Low complexity" evidence="1">
    <location>
        <begin position="23"/>
        <end position="33"/>
    </location>
</feature>
<feature type="compositionally biased region" description="Polar residues" evidence="1">
    <location>
        <begin position="77"/>
        <end position="89"/>
    </location>
</feature>
<dbReference type="Pfam" id="PF23663">
    <property type="entry name" value="Znf_SCAND3"/>
    <property type="match status" value="1"/>
</dbReference>
<keyword evidence="4" id="KW-1185">Reference proteome</keyword>
<sequence>MGNDKYDNGDFNNKYCNDEYENGDYGNKGNGYNNEDDNGDYHDNSNDDNDEVENGDSNSNSNDDNVKYDKSSNDNNGSAVSSDNNNYESDNGEKTNDDDAPTCLPCRNGDFPSGIHRCVYCNKAVHLFGCSVKNPLSEEGFGESRICLVCDNKN</sequence>
<evidence type="ECO:0000313" key="4">
    <source>
        <dbReference type="Proteomes" id="UP001160148"/>
    </source>
</evidence>
<proteinExistence type="predicted"/>
<evidence type="ECO:0000256" key="1">
    <source>
        <dbReference type="SAM" id="MobiDB-lite"/>
    </source>
</evidence>
<dbReference type="Proteomes" id="UP001160148">
    <property type="component" value="Unassembled WGS sequence"/>
</dbReference>
<dbReference type="EMBL" id="CARXXK010001805">
    <property type="protein sequence ID" value="CAI6377632.1"/>
    <property type="molecule type" value="Genomic_DNA"/>
</dbReference>
<comment type="caution">
    <text evidence="3">The sequence shown here is derived from an EMBL/GenBank/DDBJ whole genome shotgun (WGS) entry which is preliminary data.</text>
</comment>
<accession>A0AAV0YCM6</accession>
<gene>
    <name evidence="3" type="ORF">MEUPH1_LOCUS30861</name>
</gene>
<reference evidence="3 4" key="1">
    <citation type="submission" date="2023-01" db="EMBL/GenBank/DDBJ databases">
        <authorList>
            <person name="Whitehead M."/>
        </authorList>
    </citation>
    <scope>NUCLEOTIDE SEQUENCE [LARGE SCALE GENOMIC DNA]</scope>
</reference>
<protein>
    <recommendedName>
        <fullName evidence="2">SCAN domain-containing protein</fullName>
    </recommendedName>
</protein>
<organism evidence="3 4">
    <name type="scientific">Macrosiphum euphorbiae</name>
    <name type="common">potato aphid</name>
    <dbReference type="NCBI Taxonomy" id="13131"/>
    <lineage>
        <taxon>Eukaryota</taxon>
        <taxon>Metazoa</taxon>
        <taxon>Ecdysozoa</taxon>
        <taxon>Arthropoda</taxon>
        <taxon>Hexapoda</taxon>
        <taxon>Insecta</taxon>
        <taxon>Pterygota</taxon>
        <taxon>Neoptera</taxon>
        <taxon>Paraneoptera</taxon>
        <taxon>Hemiptera</taxon>
        <taxon>Sternorrhyncha</taxon>
        <taxon>Aphidomorpha</taxon>
        <taxon>Aphidoidea</taxon>
        <taxon>Aphididae</taxon>
        <taxon>Macrosiphini</taxon>
        <taxon>Macrosiphum</taxon>
    </lineage>
</organism>
<feature type="region of interest" description="Disordered" evidence="1">
    <location>
        <begin position="1"/>
        <end position="102"/>
    </location>
</feature>
<dbReference type="InterPro" id="IPR057560">
    <property type="entry name" value="Znf_SCAND3"/>
</dbReference>
<feature type="domain" description="SCAN" evidence="2">
    <location>
        <begin position="113"/>
        <end position="153"/>
    </location>
</feature>
<name>A0AAV0YCM6_9HEMI</name>
<evidence type="ECO:0000259" key="2">
    <source>
        <dbReference type="Pfam" id="PF23663"/>
    </source>
</evidence>
<dbReference type="AlphaFoldDB" id="A0AAV0YCM6"/>
<evidence type="ECO:0000313" key="3">
    <source>
        <dbReference type="EMBL" id="CAI6377632.1"/>
    </source>
</evidence>